<comment type="caution">
    <text evidence="6">The sequence shown here is derived from an EMBL/GenBank/DDBJ whole genome shotgun (WGS) entry which is preliminary data.</text>
</comment>
<dbReference type="PANTHER" id="PTHR42711:SF5">
    <property type="entry name" value="ABC TRANSPORTER ATP-BINDING PROTEIN NATA"/>
    <property type="match status" value="1"/>
</dbReference>
<comment type="similarity">
    <text evidence="1">Belongs to the ABC transporter superfamily.</text>
</comment>
<keyword evidence="7" id="KW-1185">Reference proteome</keyword>
<dbReference type="GeneID" id="29933439"/>
<dbReference type="InterPro" id="IPR003439">
    <property type="entry name" value="ABC_transporter-like_ATP-bd"/>
</dbReference>
<keyword evidence="2" id="KW-0813">Transport</keyword>
<reference evidence="6 7" key="1">
    <citation type="submission" date="2019-07" db="EMBL/GenBank/DDBJ databases">
        <title>Whole genome shotgun sequence of Lactobacillus aviarius subsp. aviarius NBRC 102162.</title>
        <authorList>
            <person name="Hosoyama A."/>
            <person name="Uohara A."/>
            <person name="Ohji S."/>
            <person name="Ichikawa N."/>
        </authorList>
    </citation>
    <scope>NUCLEOTIDE SEQUENCE [LARGE SCALE GENOMIC DNA]</scope>
    <source>
        <strain evidence="6 7">NBRC 102162</strain>
    </source>
</reference>
<evidence type="ECO:0000256" key="2">
    <source>
        <dbReference type="ARBA" id="ARBA00022448"/>
    </source>
</evidence>
<feature type="domain" description="ABC transporter" evidence="5">
    <location>
        <begin position="4"/>
        <end position="221"/>
    </location>
</feature>
<dbReference type="SMART" id="SM00382">
    <property type="entry name" value="AAA"/>
    <property type="match status" value="1"/>
</dbReference>
<evidence type="ECO:0000259" key="5">
    <source>
        <dbReference type="PROSITE" id="PS50893"/>
    </source>
</evidence>
<dbReference type="AlphaFoldDB" id="A0A510WYD3"/>
<evidence type="ECO:0000313" key="7">
    <source>
        <dbReference type="Proteomes" id="UP000321722"/>
    </source>
</evidence>
<dbReference type="PROSITE" id="PS50893">
    <property type="entry name" value="ABC_TRANSPORTER_2"/>
    <property type="match status" value="1"/>
</dbReference>
<keyword evidence="4 6" id="KW-0067">ATP-binding</keyword>
<gene>
    <name evidence="6" type="ORF">LAV01_02620</name>
</gene>
<proteinExistence type="inferred from homology"/>
<dbReference type="Pfam" id="PF00005">
    <property type="entry name" value="ABC_tran"/>
    <property type="match status" value="1"/>
</dbReference>
<dbReference type="RefSeq" id="WP_057828073.1">
    <property type="nucleotide sequence ID" value="NZ_BAAACL010000015.1"/>
</dbReference>
<dbReference type="PROSITE" id="PS00211">
    <property type="entry name" value="ABC_TRANSPORTER_1"/>
    <property type="match status" value="1"/>
</dbReference>
<evidence type="ECO:0000256" key="1">
    <source>
        <dbReference type="ARBA" id="ARBA00005417"/>
    </source>
</evidence>
<dbReference type="EMBL" id="BJUI01000001">
    <property type="protein sequence ID" value="GEK41430.1"/>
    <property type="molecule type" value="Genomic_DNA"/>
</dbReference>
<evidence type="ECO:0000256" key="4">
    <source>
        <dbReference type="ARBA" id="ARBA00022840"/>
    </source>
</evidence>
<keyword evidence="3" id="KW-0547">Nucleotide-binding</keyword>
<dbReference type="SUPFAM" id="SSF52540">
    <property type="entry name" value="P-loop containing nucleoside triphosphate hydrolases"/>
    <property type="match status" value="1"/>
</dbReference>
<dbReference type="GO" id="GO:0005524">
    <property type="term" value="F:ATP binding"/>
    <property type="evidence" value="ECO:0007669"/>
    <property type="project" value="UniProtKB-KW"/>
</dbReference>
<dbReference type="PANTHER" id="PTHR42711">
    <property type="entry name" value="ABC TRANSPORTER ATP-BINDING PROTEIN"/>
    <property type="match status" value="1"/>
</dbReference>
<evidence type="ECO:0000256" key="3">
    <source>
        <dbReference type="ARBA" id="ARBA00022741"/>
    </source>
</evidence>
<dbReference type="InterPro" id="IPR017871">
    <property type="entry name" value="ABC_transporter-like_CS"/>
</dbReference>
<dbReference type="GO" id="GO:0016887">
    <property type="term" value="F:ATP hydrolysis activity"/>
    <property type="evidence" value="ECO:0007669"/>
    <property type="project" value="InterPro"/>
</dbReference>
<dbReference type="Gene3D" id="3.40.50.300">
    <property type="entry name" value="P-loop containing nucleotide triphosphate hydrolases"/>
    <property type="match status" value="1"/>
</dbReference>
<dbReference type="InterPro" id="IPR003593">
    <property type="entry name" value="AAA+_ATPase"/>
</dbReference>
<dbReference type="InterPro" id="IPR050763">
    <property type="entry name" value="ABC_transporter_ATP-binding"/>
</dbReference>
<sequence>MKLIETQRLTKKFGTFTVVQDLDIKVCTGELTAYLGSNGAGKSTTIAMLIENLKPTSGKIIYHDNLKIGVVFQNSILDHELTVKQNLQIRAELEGQAVQKHVKEIMRKTGIDQFANRKYGELSGGMKRKVDIARALLNQPDVLFLDEPTTGLDVTARKEIWQLINELKEKQKLAVFLTTHYLEETENADNVYILNHGRIVEHGSAAELKQKYSQINLRVKFKNKIAQSLFSKLVLKHDFYEYQCSDAQEAIQFLNQYKDQIDYFEYLPVEMTDVFMKLIKEEA</sequence>
<evidence type="ECO:0000313" key="6">
    <source>
        <dbReference type="EMBL" id="GEK41430.1"/>
    </source>
</evidence>
<accession>A0A510WYD3</accession>
<dbReference type="InterPro" id="IPR027417">
    <property type="entry name" value="P-loop_NTPase"/>
</dbReference>
<dbReference type="Proteomes" id="UP000321722">
    <property type="component" value="Unassembled WGS sequence"/>
</dbReference>
<name>A0A510WYD3_9LACO</name>
<organism evidence="6 7">
    <name type="scientific">Ligilactobacillus aviarius</name>
    <dbReference type="NCBI Taxonomy" id="1606"/>
    <lineage>
        <taxon>Bacteria</taxon>
        <taxon>Bacillati</taxon>
        <taxon>Bacillota</taxon>
        <taxon>Bacilli</taxon>
        <taxon>Lactobacillales</taxon>
        <taxon>Lactobacillaceae</taxon>
        <taxon>Ligilactobacillus</taxon>
    </lineage>
</organism>
<protein>
    <submittedName>
        <fullName evidence="6">ABC transporter ATP-binding protein</fullName>
    </submittedName>
</protein>